<name>A0A5S4G6A2_9ACTN</name>
<dbReference type="EC" id="2.7.13.3" evidence="2"/>
<sequence>MALSWRPRGLVADALVVLAVVGILVLYPLVGQVDLASMWPLGHVLLVLAPAVLLLRRWRPVLVLLAELALTWLYFASGYPEMPIYVACIVAVYTVADRAHPLIALACGALAIAGAAWQEITTAMPPGDILMITGWLLMVVAFGAAARSRRAFLAAAERRAVIEERLRIARDVHDAVGHAMSLINVQAGAALHRIDDRPDKAEEALATIKQASAEALRELRATVGELRHDPG</sequence>
<dbReference type="Pfam" id="PF23539">
    <property type="entry name" value="DUF7134"/>
    <property type="match status" value="1"/>
</dbReference>
<dbReference type="AlphaFoldDB" id="A0A5S4G6A2"/>
<keyword evidence="5" id="KW-0547">Nucleotide-binding</keyword>
<proteinExistence type="predicted"/>
<evidence type="ECO:0000256" key="8">
    <source>
        <dbReference type="ARBA" id="ARBA00023012"/>
    </source>
</evidence>
<keyword evidence="8" id="KW-0902">Two-component regulatory system</keyword>
<evidence type="ECO:0000256" key="6">
    <source>
        <dbReference type="ARBA" id="ARBA00022777"/>
    </source>
</evidence>
<dbReference type="InterPro" id="IPR055558">
    <property type="entry name" value="DUF7134"/>
</dbReference>
<comment type="catalytic activity">
    <reaction evidence="1">
        <text>ATP + protein L-histidine = ADP + protein N-phospho-L-histidine.</text>
        <dbReference type="EC" id="2.7.13.3"/>
    </reaction>
</comment>
<evidence type="ECO:0000256" key="4">
    <source>
        <dbReference type="ARBA" id="ARBA00022679"/>
    </source>
</evidence>
<evidence type="ECO:0000256" key="5">
    <source>
        <dbReference type="ARBA" id="ARBA00022741"/>
    </source>
</evidence>
<protein>
    <recommendedName>
        <fullName evidence="2">histidine kinase</fullName>
        <ecNumber evidence="2">2.7.13.3</ecNumber>
    </recommendedName>
</protein>
<dbReference type="GO" id="GO:0005524">
    <property type="term" value="F:ATP binding"/>
    <property type="evidence" value="ECO:0007669"/>
    <property type="project" value="UniProtKB-KW"/>
</dbReference>
<dbReference type="GO" id="GO:0016020">
    <property type="term" value="C:membrane"/>
    <property type="evidence" value="ECO:0007669"/>
    <property type="project" value="InterPro"/>
</dbReference>
<dbReference type="EMBL" id="VCKX01000139">
    <property type="protein sequence ID" value="TMR28546.1"/>
    <property type="molecule type" value="Genomic_DNA"/>
</dbReference>
<keyword evidence="9" id="KW-0812">Transmembrane</keyword>
<evidence type="ECO:0000256" key="2">
    <source>
        <dbReference type="ARBA" id="ARBA00012438"/>
    </source>
</evidence>
<feature type="domain" description="DUF7134" evidence="11">
    <location>
        <begin position="5"/>
        <end position="150"/>
    </location>
</feature>
<feature type="transmembrane region" description="Helical" evidence="9">
    <location>
        <begin position="36"/>
        <end position="55"/>
    </location>
</feature>
<evidence type="ECO:0000256" key="7">
    <source>
        <dbReference type="ARBA" id="ARBA00022840"/>
    </source>
</evidence>
<accession>A0A5S4G6A2</accession>
<keyword evidence="7" id="KW-0067">ATP-binding</keyword>
<evidence type="ECO:0000256" key="1">
    <source>
        <dbReference type="ARBA" id="ARBA00000085"/>
    </source>
</evidence>
<dbReference type="GO" id="GO:0046983">
    <property type="term" value="F:protein dimerization activity"/>
    <property type="evidence" value="ECO:0007669"/>
    <property type="project" value="InterPro"/>
</dbReference>
<dbReference type="Proteomes" id="UP000306628">
    <property type="component" value="Unassembled WGS sequence"/>
</dbReference>
<dbReference type="Pfam" id="PF07730">
    <property type="entry name" value="HisKA_3"/>
    <property type="match status" value="1"/>
</dbReference>
<organism evidence="12 13">
    <name type="scientific">Nonomuraea zeae</name>
    <dbReference type="NCBI Taxonomy" id="1642303"/>
    <lineage>
        <taxon>Bacteria</taxon>
        <taxon>Bacillati</taxon>
        <taxon>Actinomycetota</taxon>
        <taxon>Actinomycetes</taxon>
        <taxon>Streptosporangiales</taxon>
        <taxon>Streptosporangiaceae</taxon>
        <taxon>Nonomuraea</taxon>
    </lineage>
</organism>
<evidence type="ECO:0000313" key="13">
    <source>
        <dbReference type="Proteomes" id="UP000306628"/>
    </source>
</evidence>
<feature type="transmembrane region" description="Helical" evidence="9">
    <location>
        <begin position="129"/>
        <end position="146"/>
    </location>
</feature>
<dbReference type="PANTHER" id="PTHR24421:SF10">
    <property type="entry name" value="NITRATE_NITRITE SENSOR PROTEIN NARQ"/>
    <property type="match status" value="1"/>
</dbReference>
<evidence type="ECO:0000259" key="10">
    <source>
        <dbReference type="Pfam" id="PF07730"/>
    </source>
</evidence>
<dbReference type="RefSeq" id="WP_138694160.1">
    <property type="nucleotide sequence ID" value="NZ_VCKX01000139.1"/>
</dbReference>
<dbReference type="PANTHER" id="PTHR24421">
    <property type="entry name" value="NITRATE/NITRITE SENSOR PROTEIN NARX-RELATED"/>
    <property type="match status" value="1"/>
</dbReference>
<keyword evidence="6 12" id="KW-0418">Kinase</keyword>
<keyword evidence="9" id="KW-1133">Transmembrane helix</keyword>
<dbReference type="GO" id="GO:0000155">
    <property type="term" value="F:phosphorelay sensor kinase activity"/>
    <property type="evidence" value="ECO:0007669"/>
    <property type="project" value="InterPro"/>
</dbReference>
<feature type="domain" description="Signal transduction histidine kinase subgroup 3 dimerisation and phosphoacceptor" evidence="10">
    <location>
        <begin position="164"/>
        <end position="229"/>
    </location>
</feature>
<keyword evidence="9" id="KW-0472">Membrane</keyword>
<dbReference type="InterPro" id="IPR050482">
    <property type="entry name" value="Sensor_HK_TwoCompSys"/>
</dbReference>
<evidence type="ECO:0000256" key="9">
    <source>
        <dbReference type="SAM" id="Phobius"/>
    </source>
</evidence>
<comment type="caution">
    <text evidence="12">The sequence shown here is derived from an EMBL/GenBank/DDBJ whole genome shotgun (WGS) entry which is preliminary data.</text>
</comment>
<keyword evidence="13" id="KW-1185">Reference proteome</keyword>
<reference evidence="12 13" key="1">
    <citation type="submission" date="2019-05" db="EMBL/GenBank/DDBJ databases">
        <title>Draft genome sequence of Nonomuraea zeae DSM 100528.</title>
        <authorList>
            <person name="Saricaoglu S."/>
            <person name="Isik K."/>
        </authorList>
    </citation>
    <scope>NUCLEOTIDE SEQUENCE [LARGE SCALE GENOMIC DNA]</scope>
    <source>
        <strain evidence="12 13">DSM 100528</strain>
    </source>
</reference>
<feature type="non-terminal residue" evidence="12">
    <location>
        <position position="231"/>
    </location>
</feature>
<gene>
    <name evidence="12" type="ORF">ETD85_35305</name>
</gene>
<evidence type="ECO:0000313" key="12">
    <source>
        <dbReference type="EMBL" id="TMR28546.1"/>
    </source>
</evidence>
<dbReference type="Gene3D" id="1.20.5.1930">
    <property type="match status" value="1"/>
</dbReference>
<dbReference type="InterPro" id="IPR011712">
    <property type="entry name" value="Sig_transdc_His_kin_sub3_dim/P"/>
</dbReference>
<keyword evidence="3" id="KW-0597">Phosphoprotein</keyword>
<feature type="transmembrane region" description="Helical" evidence="9">
    <location>
        <begin position="12"/>
        <end position="30"/>
    </location>
</feature>
<dbReference type="OrthoDB" id="227596at2"/>
<keyword evidence="4" id="KW-0808">Transferase</keyword>
<feature type="transmembrane region" description="Helical" evidence="9">
    <location>
        <begin position="99"/>
        <end position="117"/>
    </location>
</feature>
<evidence type="ECO:0000259" key="11">
    <source>
        <dbReference type="Pfam" id="PF23539"/>
    </source>
</evidence>
<evidence type="ECO:0000256" key="3">
    <source>
        <dbReference type="ARBA" id="ARBA00022553"/>
    </source>
</evidence>